<evidence type="ECO:0000313" key="5">
    <source>
        <dbReference type="Proteomes" id="UP000772196"/>
    </source>
</evidence>
<feature type="transmembrane region" description="Helical" evidence="2">
    <location>
        <begin position="163"/>
        <end position="186"/>
    </location>
</feature>
<keyword evidence="2" id="KW-0812">Transmembrane</keyword>
<protein>
    <recommendedName>
        <fullName evidence="6">Secreted protein</fullName>
    </recommendedName>
</protein>
<feature type="signal peptide" evidence="3">
    <location>
        <begin position="1"/>
        <end position="28"/>
    </location>
</feature>
<keyword evidence="5" id="KW-1185">Reference proteome</keyword>
<gene>
    <name evidence="4" type="ORF">HFV08_20920</name>
</gene>
<evidence type="ECO:0008006" key="6">
    <source>
        <dbReference type="Google" id="ProtNLM"/>
    </source>
</evidence>
<dbReference type="EMBL" id="JAAWWP010000013">
    <property type="protein sequence ID" value="NKI43663.1"/>
    <property type="molecule type" value="Genomic_DNA"/>
</dbReference>
<reference evidence="4 5" key="1">
    <citation type="submission" date="2020-04" db="EMBL/GenBank/DDBJ databases">
        <title>Phylogenetic Diversity and Antibacterial Activity against Ralstonia solanacearum of Endophytic Actinomycete Isolated from Moss.</title>
        <authorList>
            <person name="Zhuang X."/>
        </authorList>
    </citation>
    <scope>NUCLEOTIDE SEQUENCE [LARGE SCALE GENOMIC DNA]</scope>
    <source>
        <strain evidence="4 5">LD120</strain>
    </source>
</reference>
<dbReference type="Proteomes" id="UP000772196">
    <property type="component" value="Unassembled WGS sequence"/>
</dbReference>
<dbReference type="RefSeq" id="WP_168541283.1">
    <property type="nucleotide sequence ID" value="NZ_JAAWWP010000013.1"/>
</dbReference>
<evidence type="ECO:0000256" key="1">
    <source>
        <dbReference type="SAM" id="MobiDB-lite"/>
    </source>
</evidence>
<feature type="chain" id="PRO_5047544154" description="Secreted protein" evidence="3">
    <location>
        <begin position="29"/>
        <end position="195"/>
    </location>
</feature>
<keyword evidence="2" id="KW-0472">Membrane</keyword>
<comment type="caution">
    <text evidence="4">The sequence shown here is derived from an EMBL/GenBank/DDBJ whole genome shotgun (WGS) entry which is preliminary data.</text>
</comment>
<sequence length="195" mass="19317">MRTAPLVRTGLTLVAAALPLTAAGAARAAPEFTVTAQGDSVHLRTGACAQGGLAKLVATGRANPVQGRTATLKAGGERRTASWSALDAGVYTVSVLCRDGSSPGARTVRVPGSALSVSAPNAAPTTTPTISATSAPPPSPRPAVSASPSRGVQGGLGGSRDDYGTLVLAGGSALVTAAAAGTLWQLRRLSRRRPS</sequence>
<feature type="region of interest" description="Disordered" evidence="1">
    <location>
        <begin position="116"/>
        <end position="158"/>
    </location>
</feature>
<name>A0ABX1H5L5_9ACTN</name>
<evidence type="ECO:0000256" key="2">
    <source>
        <dbReference type="SAM" id="Phobius"/>
    </source>
</evidence>
<accession>A0ABX1H5L5</accession>
<feature type="compositionally biased region" description="Low complexity" evidence="1">
    <location>
        <begin position="118"/>
        <end position="134"/>
    </location>
</feature>
<proteinExistence type="predicted"/>
<organism evidence="4 5">
    <name type="scientific">Streptomyces physcomitrii</name>
    <dbReference type="NCBI Taxonomy" id="2724184"/>
    <lineage>
        <taxon>Bacteria</taxon>
        <taxon>Bacillati</taxon>
        <taxon>Actinomycetota</taxon>
        <taxon>Actinomycetes</taxon>
        <taxon>Kitasatosporales</taxon>
        <taxon>Streptomycetaceae</taxon>
        <taxon>Streptomyces</taxon>
    </lineage>
</organism>
<keyword evidence="3" id="KW-0732">Signal</keyword>
<evidence type="ECO:0000256" key="3">
    <source>
        <dbReference type="SAM" id="SignalP"/>
    </source>
</evidence>
<evidence type="ECO:0000313" key="4">
    <source>
        <dbReference type="EMBL" id="NKI43663.1"/>
    </source>
</evidence>
<keyword evidence="2" id="KW-1133">Transmembrane helix</keyword>